<gene>
    <name evidence="1" type="ORF">PROAA_300009</name>
</gene>
<sequence length="57" mass="5968">MKTRQIAVPQSTVAEISRVQDLTAQPMALEMQGAQTRQRTLAAVGAAVDVGAIECGV</sequence>
<keyword evidence="2" id="KW-1185">Reference proteome</keyword>
<dbReference type="EMBL" id="FLQY01000224">
    <property type="protein sequence ID" value="SBT09020.1"/>
    <property type="molecule type" value="Genomic_DNA"/>
</dbReference>
<dbReference type="Proteomes" id="UP000199600">
    <property type="component" value="Unassembled WGS sequence"/>
</dbReference>
<name>A0A1A8XVG7_9RHOO</name>
<accession>A0A1A8XVG7</accession>
<reference evidence="1 2" key="1">
    <citation type="submission" date="2016-06" db="EMBL/GenBank/DDBJ databases">
        <authorList>
            <person name="Kjaerup R.B."/>
            <person name="Dalgaard T.S."/>
            <person name="Juul-Madsen H.R."/>
        </authorList>
    </citation>
    <scope>NUCLEOTIDE SEQUENCE [LARGE SCALE GENOMIC DNA]</scope>
    <source>
        <strain evidence="1">2</strain>
    </source>
</reference>
<dbReference type="AlphaFoldDB" id="A0A1A8XVG7"/>
<protein>
    <submittedName>
        <fullName evidence="1">Uncharacterized protein</fullName>
    </submittedName>
</protein>
<proteinExistence type="predicted"/>
<evidence type="ECO:0000313" key="2">
    <source>
        <dbReference type="Proteomes" id="UP000199600"/>
    </source>
</evidence>
<evidence type="ECO:0000313" key="1">
    <source>
        <dbReference type="EMBL" id="SBT09020.1"/>
    </source>
</evidence>
<organism evidence="1 2">
    <name type="scientific">Candidatus Propionivibrio aalborgensis</name>
    <dbReference type="NCBI Taxonomy" id="1860101"/>
    <lineage>
        <taxon>Bacteria</taxon>
        <taxon>Pseudomonadati</taxon>
        <taxon>Pseudomonadota</taxon>
        <taxon>Betaproteobacteria</taxon>
        <taxon>Rhodocyclales</taxon>
        <taxon>Rhodocyclaceae</taxon>
        <taxon>Propionivibrio</taxon>
    </lineage>
</organism>